<evidence type="ECO:0008006" key="3">
    <source>
        <dbReference type="Google" id="ProtNLM"/>
    </source>
</evidence>
<comment type="caution">
    <text evidence="1">The sequence shown here is derived from an EMBL/GenBank/DDBJ whole genome shotgun (WGS) entry which is preliminary data.</text>
</comment>
<dbReference type="PANTHER" id="PTHR46250">
    <property type="entry name" value="MYB/SANT-LIKE DNA-BINDING DOMAIN PROTEIN-RELATED"/>
    <property type="match status" value="1"/>
</dbReference>
<evidence type="ECO:0000313" key="1">
    <source>
        <dbReference type="EMBL" id="KAJ9557597.1"/>
    </source>
</evidence>
<organism evidence="1 2">
    <name type="scientific">Centaurea solstitialis</name>
    <name type="common">yellow star-thistle</name>
    <dbReference type="NCBI Taxonomy" id="347529"/>
    <lineage>
        <taxon>Eukaryota</taxon>
        <taxon>Viridiplantae</taxon>
        <taxon>Streptophyta</taxon>
        <taxon>Embryophyta</taxon>
        <taxon>Tracheophyta</taxon>
        <taxon>Spermatophyta</taxon>
        <taxon>Magnoliopsida</taxon>
        <taxon>eudicotyledons</taxon>
        <taxon>Gunneridae</taxon>
        <taxon>Pentapetalae</taxon>
        <taxon>asterids</taxon>
        <taxon>campanulids</taxon>
        <taxon>Asterales</taxon>
        <taxon>Asteraceae</taxon>
        <taxon>Carduoideae</taxon>
        <taxon>Cardueae</taxon>
        <taxon>Centaureinae</taxon>
        <taxon>Centaurea</taxon>
    </lineage>
</organism>
<evidence type="ECO:0000313" key="2">
    <source>
        <dbReference type="Proteomes" id="UP001172457"/>
    </source>
</evidence>
<proteinExistence type="predicted"/>
<dbReference type="EMBL" id="JARYMX010000003">
    <property type="protein sequence ID" value="KAJ9557597.1"/>
    <property type="molecule type" value="Genomic_DNA"/>
</dbReference>
<protein>
    <recommendedName>
        <fullName evidence="3">Myb/SANT-like domain-containing protein</fullName>
    </recommendedName>
</protein>
<sequence>MGRRLLCTYTKEEYFDMKHSYARNIIERFADRHAWTMDEEDLLITILQDIPIHGGRCDNGSFKSGMYEVVFSKIRENFWCNDANQCENVEALEILDEYLKKHPNKNYMANKPFPTYERLKLVFGKDIATRNMDESATAALENFRVENDDDFEIEHNVPPLQVFPIQLLVPPFQMKEKQQVKREKGPVAEPDIKFSGRVIFFTVQLYK</sequence>
<reference evidence="1" key="1">
    <citation type="submission" date="2023-03" db="EMBL/GenBank/DDBJ databases">
        <title>Chromosome-scale reference genome and RAD-based genetic map of yellow starthistle (Centaurea solstitialis) reveal putative structural variation and QTLs associated with invader traits.</title>
        <authorList>
            <person name="Reatini B."/>
            <person name="Cang F.A."/>
            <person name="Jiang Q."/>
            <person name="Mckibben M.T.W."/>
            <person name="Barker M.S."/>
            <person name="Rieseberg L.H."/>
            <person name="Dlugosch K.M."/>
        </authorList>
    </citation>
    <scope>NUCLEOTIDE SEQUENCE</scope>
    <source>
        <strain evidence="1">CAN-66</strain>
        <tissue evidence="1">Leaf</tissue>
    </source>
</reference>
<dbReference type="AlphaFoldDB" id="A0AA38WEE3"/>
<dbReference type="PANTHER" id="PTHR46250:SF18">
    <property type="entry name" value="MYB_SANT-LIKE DOMAIN-CONTAINING PROTEIN"/>
    <property type="match status" value="1"/>
</dbReference>
<dbReference type="Proteomes" id="UP001172457">
    <property type="component" value="Chromosome 3"/>
</dbReference>
<accession>A0AA38WEE3</accession>
<gene>
    <name evidence="1" type="ORF">OSB04_012211</name>
</gene>
<keyword evidence="2" id="KW-1185">Reference proteome</keyword>
<name>A0AA38WEE3_9ASTR</name>